<keyword evidence="1" id="KW-0472">Membrane</keyword>
<dbReference type="Proteomes" id="UP000191931">
    <property type="component" value="Unassembled WGS sequence"/>
</dbReference>
<name>A0A1W1HF65_9BACT</name>
<keyword evidence="3" id="KW-1185">Reference proteome</keyword>
<keyword evidence="1" id="KW-1133">Transmembrane helix</keyword>
<dbReference type="AlphaFoldDB" id="A0A1W1HF65"/>
<sequence length="161" mass="19039">MNKEKQIERCKFIAELYNEFVKQDKDFNNLYLCHEIVFNVVASYYDDIDRIKQYHASIKLADFHKIAAFTAKWIVHLRPIQINEGQLTNSKDKKLLVNEYFALYVITVILGIQDVLSIPASLRYNLLYMFRYRHFTGRTLATICYCLEEINSLKKSLDITI</sequence>
<evidence type="ECO:0000313" key="3">
    <source>
        <dbReference type="Proteomes" id="UP000191931"/>
    </source>
</evidence>
<accession>A0A1W1HF65</accession>
<evidence type="ECO:0000313" key="2">
    <source>
        <dbReference type="EMBL" id="SLM31129.1"/>
    </source>
</evidence>
<gene>
    <name evidence="2" type="ORF">MTBBW1_2720006</name>
</gene>
<feature type="transmembrane region" description="Helical" evidence="1">
    <location>
        <begin position="101"/>
        <end position="122"/>
    </location>
</feature>
<reference evidence="2 3" key="1">
    <citation type="submission" date="2017-03" db="EMBL/GenBank/DDBJ databases">
        <authorList>
            <person name="Afonso C.L."/>
            <person name="Miller P.J."/>
            <person name="Scott M.A."/>
            <person name="Spackman E."/>
            <person name="Goraichik I."/>
            <person name="Dimitrov K.M."/>
            <person name="Suarez D.L."/>
            <person name="Swayne D.E."/>
        </authorList>
    </citation>
    <scope>NUCLEOTIDE SEQUENCE [LARGE SCALE GENOMIC DNA]</scope>
    <source>
        <strain evidence="2">PRJEB14757</strain>
    </source>
</reference>
<dbReference type="EMBL" id="FWEV01000193">
    <property type="protein sequence ID" value="SLM31129.1"/>
    <property type="molecule type" value="Genomic_DNA"/>
</dbReference>
<dbReference type="OrthoDB" id="328758at2"/>
<evidence type="ECO:0000256" key="1">
    <source>
        <dbReference type="SAM" id="Phobius"/>
    </source>
</evidence>
<proteinExistence type="predicted"/>
<dbReference type="RefSeq" id="WP_080809984.1">
    <property type="nucleotide sequence ID" value="NZ_LT828577.1"/>
</dbReference>
<organism evidence="2 3">
    <name type="scientific">Desulfamplus magnetovallimortis</name>
    <dbReference type="NCBI Taxonomy" id="1246637"/>
    <lineage>
        <taxon>Bacteria</taxon>
        <taxon>Pseudomonadati</taxon>
        <taxon>Thermodesulfobacteriota</taxon>
        <taxon>Desulfobacteria</taxon>
        <taxon>Desulfobacterales</taxon>
        <taxon>Desulfobacteraceae</taxon>
        <taxon>Desulfamplus</taxon>
    </lineage>
</organism>
<dbReference type="STRING" id="1246637.MTBBW1_2720006"/>
<keyword evidence="1" id="KW-0812">Transmembrane</keyword>
<protein>
    <submittedName>
        <fullName evidence="2">Uncharacterized protein</fullName>
    </submittedName>
</protein>